<dbReference type="Pfam" id="PF01535">
    <property type="entry name" value="PPR"/>
    <property type="match status" value="3"/>
</dbReference>
<dbReference type="InterPro" id="IPR002885">
    <property type="entry name" value="PPR_rpt"/>
</dbReference>
<dbReference type="EMBL" id="JAJJMB010009231">
    <property type="protein sequence ID" value="KAI3914733.1"/>
    <property type="molecule type" value="Genomic_DNA"/>
</dbReference>
<dbReference type="GO" id="GO:0009451">
    <property type="term" value="P:RNA modification"/>
    <property type="evidence" value="ECO:0007669"/>
    <property type="project" value="InterPro"/>
</dbReference>
<dbReference type="Pfam" id="PF20431">
    <property type="entry name" value="E_motif"/>
    <property type="match status" value="1"/>
</dbReference>
<organism evidence="3 4">
    <name type="scientific">Papaver atlanticum</name>
    <dbReference type="NCBI Taxonomy" id="357466"/>
    <lineage>
        <taxon>Eukaryota</taxon>
        <taxon>Viridiplantae</taxon>
        <taxon>Streptophyta</taxon>
        <taxon>Embryophyta</taxon>
        <taxon>Tracheophyta</taxon>
        <taxon>Spermatophyta</taxon>
        <taxon>Magnoliopsida</taxon>
        <taxon>Ranunculales</taxon>
        <taxon>Papaveraceae</taxon>
        <taxon>Papaveroideae</taxon>
        <taxon>Papaver</taxon>
    </lineage>
</organism>
<dbReference type="InterPro" id="IPR011990">
    <property type="entry name" value="TPR-like_helical_dom_sf"/>
</dbReference>
<feature type="repeat" description="PPR" evidence="2">
    <location>
        <begin position="57"/>
        <end position="91"/>
    </location>
</feature>
<dbReference type="PROSITE" id="PS51375">
    <property type="entry name" value="PPR"/>
    <property type="match status" value="1"/>
</dbReference>
<dbReference type="Gene3D" id="1.25.40.10">
    <property type="entry name" value="Tetratricopeptide repeat domain"/>
    <property type="match status" value="1"/>
</dbReference>
<dbReference type="PANTHER" id="PTHR47926:SF526">
    <property type="entry name" value="PENTACOTRIPEPTIDE-REPEAT REGION OF PRORP DOMAIN-CONTAINING PROTEIN"/>
    <property type="match status" value="1"/>
</dbReference>
<dbReference type="Pfam" id="PF13041">
    <property type="entry name" value="PPR_2"/>
    <property type="match status" value="1"/>
</dbReference>
<dbReference type="Proteomes" id="UP001202328">
    <property type="component" value="Unassembled WGS sequence"/>
</dbReference>
<dbReference type="AlphaFoldDB" id="A0AAD4XIW9"/>
<evidence type="ECO:0000313" key="4">
    <source>
        <dbReference type="Proteomes" id="UP001202328"/>
    </source>
</evidence>
<dbReference type="NCBIfam" id="TIGR00756">
    <property type="entry name" value="PPR"/>
    <property type="match status" value="2"/>
</dbReference>
<dbReference type="InterPro" id="IPR046960">
    <property type="entry name" value="PPR_At4g14850-like_plant"/>
</dbReference>
<sequence length="243" mass="27268">MISGYARNGRCELALMLFDGTNLQQSVSLTNAIIHMYASCGAIEEAYRAFKGMLHKSLISWNTMIVGFAKQGCRVEALGVFRWMLTVGVRPDEVTFLGVLCACSHTGMVKEGRHYFDYMVLSCEIKPNIKHYGCMVDLLSRAGLLDEAQQLIQTIPMKPNDVIWEIAKYAGDHIVELEPDRAAGHLVLLANVYASAKKWDHVEKVKQRMVEMQVKKPAGRRDLTHENAHAIYNMASQIAHQSV</sequence>
<gene>
    <name evidence="3" type="ORF">MKW98_001969</name>
</gene>
<accession>A0AAD4XIW9</accession>
<reference evidence="3" key="1">
    <citation type="submission" date="2022-04" db="EMBL/GenBank/DDBJ databases">
        <title>A functionally conserved STORR gene fusion in Papaver species that diverged 16.8 million years ago.</title>
        <authorList>
            <person name="Catania T."/>
        </authorList>
    </citation>
    <scope>NUCLEOTIDE SEQUENCE</scope>
    <source>
        <strain evidence="3">S-188037</strain>
    </source>
</reference>
<keyword evidence="1" id="KW-0677">Repeat</keyword>
<evidence type="ECO:0000256" key="1">
    <source>
        <dbReference type="ARBA" id="ARBA00022737"/>
    </source>
</evidence>
<keyword evidence="4" id="KW-1185">Reference proteome</keyword>
<comment type="caution">
    <text evidence="3">The sequence shown here is derived from an EMBL/GenBank/DDBJ whole genome shotgun (WGS) entry which is preliminary data.</text>
</comment>
<dbReference type="FunFam" id="1.25.40.10:FF:000242">
    <property type="entry name" value="Pentatricopeptide repeat-containing protein"/>
    <property type="match status" value="1"/>
</dbReference>
<protein>
    <recommendedName>
        <fullName evidence="5">Pentatricopeptide repeat-containing protein</fullName>
    </recommendedName>
</protein>
<dbReference type="GO" id="GO:0003723">
    <property type="term" value="F:RNA binding"/>
    <property type="evidence" value="ECO:0007669"/>
    <property type="project" value="InterPro"/>
</dbReference>
<proteinExistence type="predicted"/>
<name>A0AAD4XIW9_9MAGN</name>
<evidence type="ECO:0000256" key="2">
    <source>
        <dbReference type="PROSITE-ProRule" id="PRU00708"/>
    </source>
</evidence>
<evidence type="ECO:0008006" key="5">
    <source>
        <dbReference type="Google" id="ProtNLM"/>
    </source>
</evidence>
<evidence type="ECO:0000313" key="3">
    <source>
        <dbReference type="EMBL" id="KAI3914733.1"/>
    </source>
</evidence>
<dbReference type="InterPro" id="IPR046848">
    <property type="entry name" value="E_motif"/>
</dbReference>
<dbReference type="PANTHER" id="PTHR47926">
    <property type="entry name" value="PENTATRICOPEPTIDE REPEAT-CONTAINING PROTEIN"/>
    <property type="match status" value="1"/>
</dbReference>